<evidence type="ECO:0000313" key="2">
    <source>
        <dbReference type="Proteomes" id="UP000265703"/>
    </source>
</evidence>
<sequence length="125" mass="14283">MFRSCDVEVKLNVFDDPPGEVRRGKLWSEEVKLHPSIASDWEDNCSIRVDPWLDNNSLQLSALVSFCLQYEDEIGILLDAVALLWTEGDELWHLLHLDCKKASLSFQLMPLGIPLILSLSMLDRD</sequence>
<protein>
    <submittedName>
        <fullName evidence="1">Uncharacterized protein</fullName>
    </submittedName>
</protein>
<name>A0A397SPP4_9GLOM</name>
<keyword evidence="2" id="KW-1185">Reference proteome</keyword>
<comment type="caution">
    <text evidence="1">The sequence shown here is derived from an EMBL/GenBank/DDBJ whole genome shotgun (WGS) entry which is preliminary data.</text>
</comment>
<evidence type="ECO:0000313" key="1">
    <source>
        <dbReference type="EMBL" id="RIA88103.1"/>
    </source>
</evidence>
<gene>
    <name evidence="1" type="ORF">C1645_826886</name>
</gene>
<proteinExistence type="predicted"/>
<dbReference type="Proteomes" id="UP000265703">
    <property type="component" value="Unassembled WGS sequence"/>
</dbReference>
<accession>A0A397SPP4</accession>
<dbReference type="AlphaFoldDB" id="A0A397SPP4"/>
<organism evidence="1 2">
    <name type="scientific">Glomus cerebriforme</name>
    <dbReference type="NCBI Taxonomy" id="658196"/>
    <lineage>
        <taxon>Eukaryota</taxon>
        <taxon>Fungi</taxon>
        <taxon>Fungi incertae sedis</taxon>
        <taxon>Mucoromycota</taxon>
        <taxon>Glomeromycotina</taxon>
        <taxon>Glomeromycetes</taxon>
        <taxon>Glomerales</taxon>
        <taxon>Glomeraceae</taxon>
        <taxon>Glomus</taxon>
    </lineage>
</organism>
<reference evidence="1 2" key="1">
    <citation type="submission" date="2018-06" db="EMBL/GenBank/DDBJ databases">
        <title>Comparative genomics reveals the genomic features of Rhizophagus irregularis, R. cerebriforme, R. diaphanum and Gigaspora rosea, and their symbiotic lifestyle signature.</title>
        <authorList>
            <person name="Morin E."/>
            <person name="San Clemente H."/>
            <person name="Chen E.C.H."/>
            <person name="De La Providencia I."/>
            <person name="Hainaut M."/>
            <person name="Kuo A."/>
            <person name="Kohler A."/>
            <person name="Murat C."/>
            <person name="Tang N."/>
            <person name="Roy S."/>
            <person name="Loubradou J."/>
            <person name="Henrissat B."/>
            <person name="Grigoriev I.V."/>
            <person name="Corradi N."/>
            <person name="Roux C."/>
            <person name="Martin F.M."/>
        </authorList>
    </citation>
    <scope>NUCLEOTIDE SEQUENCE [LARGE SCALE GENOMIC DNA]</scope>
    <source>
        <strain evidence="1 2">DAOM 227022</strain>
    </source>
</reference>
<dbReference type="EMBL" id="QKYT01000279">
    <property type="protein sequence ID" value="RIA88103.1"/>
    <property type="molecule type" value="Genomic_DNA"/>
</dbReference>